<organism evidence="2 3">
    <name type="scientific">Lentzea atacamensis</name>
    <dbReference type="NCBI Taxonomy" id="531938"/>
    <lineage>
        <taxon>Bacteria</taxon>
        <taxon>Bacillati</taxon>
        <taxon>Actinomycetota</taxon>
        <taxon>Actinomycetes</taxon>
        <taxon>Pseudonocardiales</taxon>
        <taxon>Pseudonocardiaceae</taxon>
        <taxon>Lentzea</taxon>
    </lineage>
</organism>
<dbReference type="InterPro" id="IPR027417">
    <property type="entry name" value="P-loop_NTPase"/>
</dbReference>
<dbReference type="Proteomes" id="UP000248714">
    <property type="component" value="Unassembled WGS sequence"/>
</dbReference>
<evidence type="ECO:0000313" key="3">
    <source>
        <dbReference type="Proteomes" id="UP000248714"/>
    </source>
</evidence>
<dbReference type="InterPro" id="IPR052752">
    <property type="entry name" value="NACHT-WD_repeat"/>
</dbReference>
<name>A0ABX9DUV6_9PSEU</name>
<protein>
    <recommendedName>
        <fullName evidence="1">Orc1-like AAA ATPase domain-containing protein</fullName>
    </recommendedName>
</protein>
<dbReference type="Gene3D" id="3.40.50.300">
    <property type="entry name" value="P-loop containing nucleotide triphosphate hydrolases"/>
    <property type="match status" value="1"/>
</dbReference>
<reference evidence="2 3" key="1">
    <citation type="submission" date="2018-06" db="EMBL/GenBank/DDBJ databases">
        <title>Genomic Encyclopedia of Type Strains, Phase IV (KMG-IV): sequencing the most valuable type-strain genomes for metagenomic binning, comparative biology and taxonomic classification.</title>
        <authorList>
            <person name="Goeker M."/>
        </authorList>
    </citation>
    <scope>NUCLEOTIDE SEQUENCE [LARGE SCALE GENOMIC DNA]</scope>
    <source>
        <strain evidence="2 3">DSM 45479</strain>
    </source>
</reference>
<dbReference type="Pfam" id="PF13191">
    <property type="entry name" value="AAA_16"/>
    <property type="match status" value="1"/>
</dbReference>
<dbReference type="InterPro" id="IPR041664">
    <property type="entry name" value="AAA_16"/>
</dbReference>
<evidence type="ECO:0000313" key="2">
    <source>
        <dbReference type="EMBL" id="RAS57880.1"/>
    </source>
</evidence>
<dbReference type="PANTHER" id="PTHR19871">
    <property type="entry name" value="BETA TRANSDUCIN-RELATED PROTEIN"/>
    <property type="match status" value="1"/>
</dbReference>
<dbReference type="PANTHER" id="PTHR19871:SF14">
    <property type="entry name" value="DUF4062 DOMAIN-CONTAINING PROTEIN"/>
    <property type="match status" value="1"/>
</dbReference>
<accession>A0ABX9DUV6</accession>
<sequence length="475" mass="52675">MYLSPVAADNVNISFSSSSADLGQALSQLQSVVERESEAGERAALDELLAVLSSQSVADTAAVEVGRSVRRVVRRFDLPAEAVAALVDLRAQVGSAPETMPHLWGALIADRTREFVGRRYVFEAIDEFLTENQCGYLVLQGDPGMGKSAILAEYVRRTGCVVHFNVRSVGVSSAAQFIRSVCAQLVADVGLPHPVMPSNAVDSGAFLLSLLVDARQRLPKEEPLVIAVDALDEVDGSAQPDVANLLFLPPVLPDGVFFVMTSRNVDVRLVAQSPYRELDLMAHGTENREDVKAYVSAAMSRPELAAWAREYGGGVDGAISDLAERSEDNFMYLRYVMPEIERGAYRRFGTDRLPRGLENYYGDHWRMMGMTARPLPRTKLLIVFTLCEARQAVSRSLLASIATDPVDELTVQEVLDEWKQFLHEERVLGQTRYSPYHTSFRDFLHRKDIVQAAGLTIEWVHGQIADLLWRTTFEQ</sequence>
<dbReference type="EMBL" id="QLTT01000020">
    <property type="protein sequence ID" value="RAS57880.1"/>
    <property type="molecule type" value="Genomic_DNA"/>
</dbReference>
<gene>
    <name evidence="2" type="ORF">C8D87_1203</name>
</gene>
<comment type="caution">
    <text evidence="2">The sequence shown here is derived from an EMBL/GenBank/DDBJ whole genome shotgun (WGS) entry which is preliminary data.</text>
</comment>
<evidence type="ECO:0000259" key="1">
    <source>
        <dbReference type="Pfam" id="PF13191"/>
    </source>
</evidence>
<feature type="domain" description="Orc1-like AAA ATPase" evidence="1">
    <location>
        <begin position="114"/>
        <end position="246"/>
    </location>
</feature>
<keyword evidence="3" id="KW-1185">Reference proteome</keyword>
<proteinExistence type="predicted"/>
<dbReference type="SUPFAM" id="SSF52540">
    <property type="entry name" value="P-loop containing nucleoside triphosphate hydrolases"/>
    <property type="match status" value="1"/>
</dbReference>